<evidence type="ECO:0000313" key="2">
    <source>
        <dbReference type="EMBL" id="RJG42734.1"/>
    </source>
</evidence>
<gene>
    <name evidence="2" type="ORF">D1Z90_11630</name>
</gene>
<dbReference type="GO" id="GO:0003677">
    <property type="term" value="F:DNA binding"/>
    <property type="evidence" value="ECO:0007669"/>
    <property type="project" value="InterPro"/>
</dbReference>
<keyword evidence="3" id="KW-1185">Reference proteome</keyword>
<dbReference type="OrthoDB" id="9774685at2"/>
<sequence>MAHLIKRFTPEEKIQLIEQHTLNDRPLVELAADTGLTMATLYRWKKQYMKGDLQKRLLAHIAMKQEYIVLFSELQQLRHQEILLQRSLRQKHNELTQYTFDAISVALVLVVEYQLKPAHVCQVLNISRGYLSQRLKQIKEGSSQLHVSSELMYIHYLKAEITKTPHLGYKKLTQEVNRRLLLDGFKPINHKRVYRLLKKYQLR</sequence>
<evidence type="ECO:0000313" key="3">
    <source>
        <dbReference type="Proteomes" id="UP000283255"/>
    </source>
</evidence>
<dbReference type="AlphaFoldDB" id="A0A418YE36"/>
<dbReference type="InterPro" id="IPR002514">
    <property type="entry name" value="Transposase_8"/>
</dbReference>
<evidence type="ECO:0008006" key="4">
    <source>
        <dbReference type="Google" id="ProtNLM"/>
    </source>
</evidence>
<comment type="caution">
    <text evidence="2">The sequence shown here is derived from an EMBL/GenBank/DDBJ whole genome shotgun (WGS) entry which is preliminary data.</text>
</comment>
<proteinExistence type="inferred from homology"/>
<comment type="similarity">
    <text evidence="1">Belongs to the transposase 8 family.</text>
</comment>
<organism evidence="2 3">
    <name type="scientific">Motilimonas pumila</name>
    <dbReference type="NCBI Taxonomy" id="2303987"/>
    <lineage>
        <taxon>Bacteria</taxon>
        <taxon>Pseudomonadati</taxon>
        <taxon>Pseudomonadota</taxon>
        <taxon>Gammaproteobacteria</taxon>
        <taxon>Alteromonadales</taxon>
        <taxon>Alteromonadales genera incertae sedis</taxon>
        <taxon>Motilimonas</taxon>
    </lineage>
</organism>
<dbReference type="Pfam" id="PF01527">
    <property type="entry name" value="HTH_Tnp_1"/>
    <property type="match status" value="1"/>
</dbReference>
<reference evidence="2 3" key="2">
    <citation type="submission" date="2019-01" db="EMBL/GenBank/DDBJ databases">
        <title>Motilimonas pumilus sp. nov., isolated from the gut of sea cucumber (Apostichopus japonicus).</title>
        <authorList>
            <person name="Wang F.-Q."/>
            <person name="Ren L.-H."/>
            <person name="Lin Y.-W."/>
            <person name="Sun G.-H."/>
            <person name="Du Z.-J."/>
            <person name="Zhao J.-X."/>
            <person name="Liu X.-J."/>
            <person name="Liu L.-J."/>
        </authorList>
    </citation>
    <scope>NUCLEOTIDE SEQUENCE [LARGE SCALE GENOMIC DNA]</scope>
    <source>
        <strain evidence="2 3">PLHSC7-2</strain>
    </source>
</reference>
<dbReference type="SUPFAM" id="SSF46689">
    <property type="entry name" value="Homeodomain-like"/>
    <property type="match status" value="1"/>
</dbReference>
<dbReference type="Proteomes" id="UP000283255">
    <property type="component" value="Unassembled WGS sequence"/>
</dbReference>
<evidence type="ECO:0000256" key="1">
    <source>
        <dbReference type="ARBA" id="ARBA00009964"/>
    </source>
</evidence>
<dbReference type="GO" id="GO:0004803">
    <property type="term" value="F:transposase activity"/>
    <property type="evidence" value="ECO:0007669"/>
    <property type="project" value="InterPro"/>
</dbReference>
<dbReference type="GO" id="GO:0006313">
    <property type="term" value="P:DNA transposition"/>
    <property type="evidence" value="ECO:0007669"/>
    <property type="project" value="InterPro"/>
</dbReference>
<name>A0A418YE36_9GAMM</name>
<protein>
    <recommendedName>
        <fullName evidence="4">Transposase</fullName>
    </recommendedName>
</protein>
<dbReference type="InterPro" id="IPR009057">
    <property type="entry name" value="Homeodomain-like_sf"/>
</dbReference>
<reference evidence="2 3" key="1">
    <citation type="submission" date="2018-09" db="EMBL/GenBank/DDBJ databases">
        <authorList>
            <person name="Wang F."/>
        </authorList>
    </citation>
    <scope>NUCLEOTIDE SEQUENCE [LARGE SCALE GENOMIC DNA]</scope>
    <source>
        <strain evidence="2 3">PLHSC7-2</strain>
    </source>
</reference>
<accession>A0A418YE36</accession>
<dbReference type="RefSeq" id="WP_119910936.1">
    <property type="nucleotide sequence ID" value="NZ_QZCH01000014.1"/>
</dbReference>
<dbReference type="EMBL" id="QZCH01000014">
    <property type="protein sequence ID" value="RJG42734.1"/>
    <property type="molecule type" value="Genomic_DNA"/>
</dbReference>